<organism evidence="1 2">
    <name type="scientific">Wujia chipingensis</name>
    <dbReference type="NCBI Taxonomy" id="2763670"/>
    <lineage>
        <taxon>Bacteria</taxon>
        <taxon>Bacillati</taxon>
        <taxon>Bacillota</taxon>
        <taxon>Clostridia</taxon>
        <taxon>Lachnospirales</taxon>
        <taxon>Lachnospiraceae</taxon>
        <taxon>Wujia</taxon>
    </lineage>
</organism>
<dbReference type="KEGG" id="wcp:H9Q76_03615"/>
<accession>A0A7G9FP99</accession>
<proteinExistence type="predicted"/>
<gene>
    <name evidence="1" type="ORF">H9Q76_03615</name>
</gene>
<reference evidence="1 2" key="1">
    <citation type="submission" date="2020-08" db="EMBL/GenBank/DDBJ databases">
        <authorList>
            <person name="Liu C."/>
            <person name="Sun Q."/>
        </authorList>
    </citation>
    <scope>NUCLEOTIDE SEQUENCE [LARGE SCALE GENOMIC DNA]</scope>
    <source>
        <strain evidence="1 2">NSJ-4</strain>
    </source>
</reference>
<dbReference type="EMBL" id="CP060632">
    <property type="protein sequence ID" value="QNM00381.1"/>
    <property type="molecule type" value="Genomic_DNA"/>
</dbReference>
<sequence>MEKDNVYSCIPVLTLFKVPEDCLIPKEIIKESQNNKTKKEQSVNKLDQYEEKTGNIDIRQTREYRVVVYAAAQMQQIQGYVEDCYIYELLKRYKIDYRKISIREVRSDISIYILRESDKYKEIVQKWIEDEIKGNRFGLSYEEITEEINSFMSYYNLDKIGITEQMFLNDMIKELDKKIEELEELEKK</sequence>
<name>A0A7G9FP99_9FIRM</name>
<dbReference type="AlphaFoldDB" id="A0A7G9FP99"/>
<dbReference type="Proteomes" id="UP000515819">
    <property type="component" value="Chromosome"/>
</dbReference>
<protein>
    <submittedName>
        <fullName evidence="1">Uncharacterized protein</fullName>
    </submittedName>
</protein>
<evidence type="ECO:0000313" key="2">
    <source>
        <dbReference type="Proteomes" id="UP000515819"/>
    </source>
</evidence>
<evidence type="ECO:0000313" key="1">
    <source>
        <dbReference type="EMBL" id="QNM00381.1"/>
    </source>
</evidence>
<dbReference type="RefSeq" id="WP_249321657.1">
    <property type="nucleotide sequence ID" value="NZ_CP060632.1"/>
</dbReference>
<keyword evidence="2" id="KW-1185">Reference proteome</keyword>